<dbReference type="SUPFAM" id="SSF47413">
    <property type="entry name" value="lambda repressor-like DNA-binding domains"/>
    <property type="match status" value="1"/>
</dbReference>
<sequence length="425" mass="43776">MLGLKQAGVAATVGISPSYLNLIEHNRRAIGGALLTRLADALGTDRAALAEDGDAALIEGVRNAGAVGKIDAEALSEAATLTQRHPAWARLIVAQAEALAAQARTVEALSDRLSHDPTLADAMHEMLSTVSVVRSTASILAQTPEIDANWLRRFLANLDSDSRRLADGVEAVMALFDGRATQGGERLLPSEIVSRFLDDAGHRFAALEEQGATAVASLVAPIADPAARALAADVLRGDAEDAARLPRALVEAAEQPDDLIAAAGGDLALVLRRLGVVDPGRGLVVCDASGALLRRKPVAGFALPVMGAGCPLWPLYATFAQPGHPMTTVIETPDGAGWRVHAVAEAVTPPGFGQAPVLQATMLLTRSRSAGAGLPVGPGCRVCPRADCAARREPSVLSGGVMLDSGSVSEDTSTVELTGGEAGHD</sequence>
<protein>
    <submittedName>
        <fullName evidence="3">Transcriptional regulator, XRE family</fullName>
    </submittedName>
</protein>
<evidence type="ECO:0000256" key="1">
    <source>
        <dbReference type="SAM" id="MobiDB-lite"/>
    </source>
</evidence>
<evidence type="ECO:0000259" key="2">
    <source>
        <dbReference type="PROSITE" id="PS50943"/>
    </source>
</evidence>
<dbReference type="AlphaFoldDB" id="A0A1H3RBA5"/>
<name>A0A1H3RBA5_9RHOB</name>
<dbReference type="Gene3D" id="1.10.260.40">
    <property type="entry name" value="lambda repressor-like DNA-binding domains"/>
    <property type="match status" value="1"/>
</dbReference>
<gene>
    <name evidence="3" type="ORF">SAMN05444004_10832</name>
</gene>
<keyword evidence="4" id="KW-1185">Reference proteome</keyword>
<dbReference type="EMBL" id="FNPX01000008">
    <property type="protein sequence ID" value="SDZ22615.1"/>
    <property type="molecule type" value="Genomic_DNA"/>
</dbReference>
<accession>A0A1H3RBA5</accession>
<feature type="domain" description="HTH cro/C1-type" evidence="2">
    <location>
        <begin position="2"/>
        <end position="49"/>
    </location>
</feature>
<feature type="region of interest" description="Disordered" evidence="1">
    <location>
        <begin position="399"/>
        <end position="425"/>
    </location>
</feature>
<dbReference type="GO" id="GO:0003677">
    <property type="term" value="F:DNA binding"/>
    <property type="evidence" value="ECO:0007669"/>
    <property type="project" value="InterPro"/>
</dbReference>
<dbReference type="InterPro" id="IPR018653">
    <property type="entry name" value="ScfR_C"/>
</dbReference>
<dbReference type="STRING" id="1244108.SAMN05444004_10832"/>
<evidence type="ECO:0000313" key="3">
    <source>
        <dbReference type="EMBL" id="SDZ22615.1"/>
    </source>
</evidence>
<dbReference type="Pfam" id="PF01381">
    <property type="entry name" value="HTH_3"/>
    <property type="match status" value="1"/>
</dbReference>
<reference evidence="4" key="1">
    <citation type="submission" date="2016-10" db="EMBL/GenBank/DDBJ databases">
        <authorList>
            <person name="Varghese N."/>
            <person name="Submissions S."/>
        </authorList>
    </citation>
    <scope>NUCLEOTIDE SEQUENCE [LARGE SCALE GENOMIC DNA]</scope>
    <source>
        <strain evidence="4">DSM 100420</strain>
    </source>
</reference>
<feature type="compositionally biased region" description="Polar residues" evidence="1">
    <location>
        <begin position="406"/>
        <end position="416"/>
    </location>
</feature>
<dbReference type="CDD" id="cd00093">
    <property type="entry name" value="HTH_XRE"/>
    <property type="match status" value="1"/>
</dbReference>
<dbReference type="OrthoDB" id="7790108at2"/>
<organism evidence="3 4">
    <name type="scientific">Jannaschia faecimaris</name>
    <dbReference type="NCBI Taxonomy" id="1244108"/>
    <lineage>
        <taxon>Bacteria</taxon>
        <taxon>Pseudomonadati</taxon>
        <taxon>Pseudomonadota</taxon>
        <taxon>Alphaproteobacteria</taxon>
        <taxon>Rhodobacterales</taxon>
        <taxon>Roseobacteraceae</taxon>
        <taxon>Jannaschia</taxon>
    </lineage>
</organism>
<dbReference type="Proteomes" id="UP000198914">
    <property type="component" value="Unassembled WGS sequence"/>
</dbReference>
<proteinExistence type="predicted"/>
<dbReference type="InterPro" id="IPR001387">
    <property type="entry name" value="Cro/C1-type_HTH"/>
</dbReference>
<dbReference type="InterPro" id="IPR010982">
    <property type="entry name" value="Lambda_DNA-bd_dom_sf"/>
</dbReference>
<evidence type="ECO:0000313" key="4">
    <source>
        <dbReference type="Proteomes" id="UP000198914"/>
    </source>
</evidence>
<dbReference type="PROSITE" id="PS50943">
    <property type="entry name" value="HTH_CROC1"/>
    <property type="match status" value="1"/>
</dbReference>
<dbReference type="Pfam" id="PF09856">
    <property type="entry name" value="ScfRs"/>
    <property type="match status" value="1"/>
</dbReference>